<feature type="transmembrane region" description="Helical" evidence="2">
    <location>
        <begin position="12"/>
        <end position="29"/>
    </location>
</feature>
<evidence type="ECO:0000313" key="3">
    <source>
        <dbReference type="EMBL" id="KFD70722.1"/>
    </source>
</evidence>
<evidence type="ECO:0000256" key="2">
    <source>
        <dbReference type="SAM" id="Phobius"/>
    </source>
</evidence>
<sequence>MAYQNASSRPIQLAALLAFGGVLVAYVIWKQKKKIEGAMKARFLEEAYGKDSTPISEGLTKCGASTGAFQSASVNPAEVSSNALFASCLKTADEDELANNKADTRKRMIDLLNSLCEMVNKNADDQPFSINMEQGTAMVRLLKDEDRNVAVKSLVVIQAAACTEENRTILCKCGILDELTSLINQLPCSGPIGPTLLYCIGNLAANNDLHSRMVVHLRKLISLLKLKKETQLKLATLAALVNFTRIINDSEVGVYKELIPELLKCANAEDDLGQQSYAFAIMHNLSKVPKLASAITKSETDKERSTGAASTDGLQSASVNPMEANVLQGSTAMLGSLSLKTADDEELATLDQLVDSSADTRKAQLDVLNSLCDMVKKNADGHPFSINMEQGRMLVEFLKDADRNVVIRSLIIIQAAACTEENRTVLCNCGVFNELTSMVDRLPDSGPIAHALLFCIGDMAANSELHVRMSAYLPKLISLMKLKEKEAQLMLATLAALVNFTRIVNDSEVRVYKELIPELLKCANSEEDIGQRSYAFAIMHNLSKVPELASALGEIHRQEEAASS</sequence>
<dbReference type="SUPFAM" id="SSF48371">
    <property type="entry name" value="ARM repeat"/>
    <property type="match status" value="1"/>
</dbReference>
<evidence type="ECO:0000256" key="1">
    <source>
        <dbReference type="SAM" id="MobiDB-lite"/>
    </source>
</evidence>
<keyword evidence="2" id="KW-0472">Membrane</keyword>
<dbReference type="InterPro" id="IPR011989">
    <property type="entry name" value="ARM-like"/>
</dbReference>
<dbReference type="Gene3D" id="1.25.10.10">
    <property type="entry name" value="Leucine-rich Repeat Variant"/>
    <property type="match status" value="2"/>
</dbReference>
<dbReference type="AlphaFoldDB" id="A0A085NMM6"/>
<dbReference type="InterPro" id="IPR016024">
    <property type="entry name" value="ARM-type_fold"/>
</dbReference>
<proteinExistence type="predicted"/>
<evidence type="ECO:0008006" key="4">
    <source>
        <dbReference type="Google" id="ProtNLM"/>
    </source>
</evidence>
<protein>
    <recommendedName>
        <fullName evidence="4">Armadillo/beta-catenin-like repeat protein</fullName>
    </recommendedName>
</protein>
<dbReference type="EMBL" id="KL367486">
    <property type="protein sequence ID" value="KFD70722.1"/>
    <property type="molecule type" value="Genomic_DNA"/>
</dbReference>
<reference evidence="3" key="1">
    <citation type="journal article" date="2014" name="Nat. Genet.">
        <title>Genome and transcriptome of the porcine whipworm Trichuris suis.</title>
        <authorList>
            <person name="Jex A.R."/>
            <person name="Nejsum P."/>
            <person name="Schwarz E.M."/>
            <person name="Hu L."/>
            <person name="Young N.D."/>
            <person name="Hall R.S."/>
            <person name="Korhonen P.K."/>
            <person name="Liao S."/>
            <person name="Thamsborg S."/>
            <person name="Xia J."/>
            <person name="Xu P."/>
            <person name="Wang S."/>
            <person name="Scheerlinck J.P."/>
            <person name="Hofmann A."/>
            <person name="Sternberg P.W."/>
            <person name="Wang J."/>
            <person name="Gasser R.B."/>
        </authorList>
    </citation>
    <scope>NUCLEOTIDE SEQUENCE [LARGE SCALE GENOMIC DNA]</scope>
    <source>
        <strain evidence="3">DCEP-RM93F</strain>
    </source>
</reference>
<organism evidence="3">
    <name type="scientific">Trichuris suis</name>
    <name type="common">pig whipworm</name>
    <dbReference type="NCBI Taxonomy" id="68888"/>
    <lineage>
        <taxon>Eukaryota</taxon>
        <taxon>Metazoa</taxon>
        <taxon>Ecdysozoa</taxon>
        <taxon>Nematoda</taxon>
        <taxon>Enoplea</taxon>
        <taxon>Dorylaimia</taxon>
        <taxon>Trichinellida</taxon>
        <taxon>Trichuridae</taxon>
        <taxon>Trichuris</taxon>
    </lineage>
</organism>
<feature type="region of interest" description="Disordered" evidence="1">
    <location>
        <begin position="296"/>
        <end position="315"/>
    </location>
</feature>
<keyword evidence="2" id="KW-0812">Transmembrane</keyword>
<dbReference type="Proteomes" id="UP000030758">
    <property type="component" value="Unassembled WGS sequence"/>
</dbReference>
<accession>A0A085NMM6</accession>
<name>A0A085NMM6_9BILA</name>
<keyword evidence="2" id="KW-1133">Transmembrane helix</keyword>
<gene>
    <name evidence="3" type="ORF">M514_17194</name>
</gene>